<gene>
    <name evidence="2" type="ORF">IAC07_01690</name>
</gene>
<dbReference type="Pfam" id="PF04488">
    <property type="entry name" value="Gly_transf_sug"/>
    <property type="match status" value="1"/>
</dbReference>
<dbReference type="Proteomes" id="UP000771749">
    <property type="component" value="Unassembled WGS sequence"/>
</dbReference>
<proteinExistence type="predicted"/>
<dbReference type="InterPro" id="IPR007577">
    <property type="entry name" value="GlycoTrfase_DXD_sugar-bd_CS"/>
</dbReference>
<dbReference type="EMBL" id="JADIMJ010000028">
    <property type="protein sequence ID" value="MBO8453418.1"/>
    <property type="molecule type" value="Genomic_DNA"/>
</dbReference>
<dbReference type="SUPFAM" id="SSF53448">
    <property type="entry name" value="Nucleotide-diphospho-sugar transferases"/>
    <property type="match status" value="1"/>
</dbReference>
<reference evidence="2" key="1">
    <citation type="submission" date="2020-10" db="EMBL/GenBank/DDBJ databases">
        <authorList>
            <person name="Gilroy R."/>
        </authorList>
    </citation>
    <scope>NUCLEOTIDE SEQUENCE</scope>
    <source>
        <strain evidence="2">F1-3629</strain>
    </source>
</reference>
<dbReference type="AlphaFoldDB" id="A0A940DLM1"/>
<name>A0A940DLM1_9BACT</name>
<reference evidence="2" key="2">
    <citation type="journal article" date="2021" name="PeerJ">
        <title>Extensive microbial diversity within the chicken gut microbiome revealed by metagenomics and culture.</title>
        <authorList>
            <person name="Gilroy R."/>
            <person name="Ravi A."/>
            <person name="Getino M."/>
            <person name="Pursley I."/>
            <person name="Horton D.L."/>
            <person name="Alikhan N.F."/>
            <person name="Baker D."/>
            <person name="Gharbi K."/>
            <person name="Hall N."/>
            <person name="Watson M."/>
            <person name="Adriaenssens E.M."/>
            <person name="Foster-Nyarko E."/>
            <person name="Jarju S."/>
            <person name="Secka A."/>
            <person name="Antonio M."/>
            <person name="Oren A."/>
            <person name="Chaudhuri R.R."/>
            <person name="La Ragione R."/>
            <person name="Hildebrand F."/>
            <person name="Pallen M.J."/>
        </authorList>
    </citation>
    <scope>NUCLEOTIDE SEQUENCE</scope>
    <source>
        <strain evidence="2">F1-3629</strain>
    </source>
</reference>
<keyword evidence="1" id="KW-0808">Transferase</keyword>
<dbReference type="InterPro" id="IPR051706">
    <property type="entry name" value="Glycosyltransferase_domain"/>
</dbReference>
<evidence type="ECO:0000256" key="1">
    <source>
        <dbReference type="ARBA" id="ARBA00022679"/>
    </source>
</evidence>
<dbReference type="PANTHER" id="PTHR32385:SF15">
    <property type="entry name" value="INOSITOL PHOSPHOCERAMIDE MANNOSYLTRANSFERASE 1"/>
    <property type="match status" value="1"/>
</dbReference>
<dbReference type="Gene3D" id="3.90.550.20">
    <property type="match status" value="1"/>
</dbReference>
<evidence type="ECO:0000313" key="3">
    <source>
        <dbReference type="Proteomes" id="UP000771749"/>
    </source>
</evidence>
<organism evidence="2 3">
    <name type="scientific">Candidatus Cryptobacteroides gallistercoris</name>
    <dbReference type="NCBI Taxonomy" id="2840765"/>
    <lineage>
        <taxon>Bacteria</taxon>
        <taxon>Pseudomonadati</taxon>
        <taxon>Bacteroidota</taxon>
        <taxon>Bacteroidia</taxon>
        <taxon>Bacteroidales</taxon>
        <taxon>Candidatus Cryptobacteroides</taxon>
    </lineage>
</organism>
<dbReference type="GO" id="GO:0016020">
    <property type="term" value="C:membrane"/>
    <property type="evidence" value="ECO:0007669"/>
    <property type="project" value="GOC"/>
</dbReference>
<sequence>MIPKVIHYCWLSGDPYPEKIQDCMASWRKVMPDYEIKLWSTANFDIENSIPYVKEAFAARKWAFVADYIRLYALYTDGGIYLDSDVKVMKPFDDFLDSSFFTSIECHQFQVEQDDVSSKIDAAGHRVCDEYISGIQLQAAIMGAEKGCGFVRDILSWYDGKHFSGDAGSLGTNVIAPQIYARVAEKYGFVYIDKDQNLDGGIHIFRSEIFAGNRREITPASYAVHYCENTWRKRSALDALTHYLKFAWYLLKSKFSGK</sequence>
<dbReference type="InterPro" id="IPR029044">
    <property type="entry name" value="Nucleotide-diphossugar_trans"/>
</dbReference>
<dbReference type="GO" id="GO:0000030">
    <property type="term" value="F:mannosyltransferase activity"/>
    <property type="evidence" value="ECO:0007669"/>
    <property type="project" value="TreeGrafter"/>
</dbReference>
<comment type="caution">
    <text evidence="2">The sequence shown here is derived from an EMBL/GenBank/DDBJ whole genome shotgun (WGS) entry which is preliminary data.</text>
</comment>
<evidence type="ECO:0000313" key="2">
    <source>
        <dbReference type="EMBL" id="MBO8453418.1"/>
    </source>
</evidence>
<accession>A0A940DLM1</accession>
<dbReference type="GO" id="GO:0051999">
    <property type="term" value="P:mannosyl-inositol phosphorylceramide biosynthetic process"/>
    <property type="evidence" value="ECO:0007669"/>
    <property type="project" value="TreeGrafter"/>
</dbReference>
<dbReference type="PANTHER" id="PTHR32385">
    <property type="entry name" value="MANNOSYL PHOSPHORYLINOSITOL CERAMIDE SYNTHASE"/>
    <property type="match status" value="1"/>
</dbReference>
<protein>
    <submittedName>
        <fullName evidence="2">Polysaccharide biosynthesis protein</fullName>
    </submittedName>
</protein>